<feature type="region of interest" description="Disordered" evidence="1">
    <location>
        <begin position="313"/>
        <end position="336"/>
    </location>
</feature>
<evidence type="ECO:0000313" key="3">
    <source>
        <dbReference type="Proteomes" id="UP000765509"/>
    </source>
</evidence>
<evidence type="ECO:0000313" key="2">
    <source>
        <dbReference type="EMBL" id="MBW0514108.1"/>
    </source>
</evidence>
<evidence type="ECO:0000256" key="1">
    <source>
        <dbReference type="SAM" id="MobiDB-lite"/>
    </source>
</evidence>
<protein>
    <submittedName>
        <fullName evidence="2">Uncharacterized protein</fullName>
    </submittedName>
</protein>
<dbReference type="AlphaFoldDB" id="A0A9Q3E847"/>
<organism evidence="2 3">
    <name type="scientific">Austropuccinia psidii MF-1</name>
    <dbReference type="NCBI Taxonomy" id="1389203"/>
    <lineage>
        <taxon>Eukaryota</taxon>
        <taxon>Fungi</taxon>
        <taxon>Dikarya</taxon>
        <taxon>Basidiomycota</taxon>
        <taxon>Pucciniomycotina</taxon>
        <taxon>Pucciniomycetes</taxon>
        <taxon>Pucciniales</taxon>
        <taxon>Sphaerophragmiaceae</taxon>
        <taxon>Austropuccinia</taxon>
    </lineage>
</organism>
<gene>
    <name evidence="2" type="ORF">O181_053823</name>
</gene>
<keyword evidence="3" id="KW-1185">Reference proteome</keyword>
<sequence length="336" mass="38471">MVSIDGKEEHDALNRRMEEKQPSTTQESAKNRPSSQKQQFQYEKSATSSEQGQRKGTNQKALQPGLQDSKDSTGCHGNCISDPQKRDGMPKEGGSQIKISEIISDIFDAVPELYETISEVKSHISDKNSSICHNLKKNSLSLNQINETLICFEIFLRKTKPSNNDNSFGNKINEQSAIIKELKDKYSKFNIDCIIETRIKQAIRTIKEYNKKALYDPSKSFTEVKTHITAFKKCFDTSKEETSRLTINLNEVISDNTKQTELWNELKYQEDDHKKNLMNSIQSLQHELRNSQRCNINKINDIEQLLNTLPRMSTPLNKNEGTRIPNPQVLDIENSQ</sequence>
<accession>A0A9Q3E847</accession>
<comment type="caution">
    <text evidence="2">The sequence shown here is derived from an EMBL/GenBank/DDBJ whole genome shotgun (WGS) entry which is preliminary data.</text>
</comment>
<dbReference type="EMBL" id="AVOT02023826">
    <property type="protein sequence ID" value="MBW0514108.1"/>
    <property type="molecule type" value="Genomic_DNA"/>
</dbReference>
<feature type="compositionally biased region" description="Polar residues" evidence="1">
    <location>
        <begin position="22"/>
        <end position="61"/>
    </location>
</feature>
<dbReference type="Proteomes" id="UP000765509">
    <property type="component" value="Unassembled WGS sequence"/>
</dbReference>
<name>A0A9Q3E847_9BASI</name>
<reference evidence="2" key="1">
    <citation type="submission" date="2021-03" db="EMBL/GenBank/DDBJ databases">
        <title>Draft genome sequence of rust myrtle Austropuccinia psidii MF-1, a brazilian biotype.</title>
        <authorList>
            <person name="Quecine M.C."/>
            <person name="Pachon D.M.R."/>
            <person name="Bonatelli M.L."/>
            <person name="Correr F.H."/>
            <person name="Franceschini L.M."/>
            <person name="Leite T.F."/>
            <person name="Margarido G.R.A."/>
            <person name="Almeida C.A."/>
            <person name="Ferrarezi J.A."/>
            <person name="Labate C.A."/>
        </authorList>
    </citation>
    <scope>NUCLEOTIDE SEQUENCE</scope>
    <source>
        <strain evidence="2">MF-1</strain>
    </source>
</reference>
<proteinExistence type="predicted"/>
<feature type="region of interest" description="Disordered" evidence="1">
    <location>
        <begin position="1"/>
        <end position="94"/>
    </location>
</feature>
<feature type="compositionally biased region" description="Basic and acidic residues" evidence="1">
    <location>
        <begin position="1"/>
        <end position="21"/>
    </location>
</feature>